<evidence type="ECO:0000313" key="2">
    <source>
        <dbReference type="Proteomes" id="UP000299102"/>
    </source>
</evidence>
<dbReference type="AlphaFoldDB" id="A0A4C1UJR1"/>
<dbReference type="EMBL" id="BGZK01000179">
    <property type="protein sequence ID" value="GBP26337.1"/>
    <property type="molecule type" value="Genomic_DNA"/>
</dbReference>
<name>A0A4C1UJR1_EUMVA</name>
<dbReference type="Proteomes" id="UP000299102">
    <property type="component" value="Unassembled WGS sequence"/>
</dbReference>
<proteinExistence type="predicted"/>
<comment type="caution">
    <text evidence="1">The sequence shown here is derived from an EMBL/GenBank/DDBJ whole genome shotgun (WGS) entry which is preliminary data.</text>
</comment>
<sequence length="149" mass="16596">MTASPRANSASKSLRSNFFWEDDSKAINSVCRFPKLNRQIGNLGVPYHQDDGHYSANAFPKSGRCGARVTRTAGRLRTFPPSTISVLSKIAKVIPKAVPSLRCILCTAVTGKPLKIIFEFIRSYFYWDAFNDRFDLTLFLGRKGVVSSS</sequence>
<reference evidence="1 2" key="1">
    <citation type="journal article" date="2019" name="Commun. Biol.">
        <title>The bagworm genome reveals a unique fibroin gene that provides high tensile strength.</title>
        <authorList>
            <person name="Kono N."/>
            <person name="Nakamura H."/>
            <person name="Ohtoshi R."/>
            <person name="Tomita M."/>
            <person name="Numata K."/>
            <person name="Arakawa K."/>
        </authorList>
    </citation>
    <scope>NUCLEOTIDE SEQUENCE [LARGE SCALE GENOMIC DNA]</scope>
</reference>
<organism evidence="1 2">
    <name type="scientific">Eumeta variegata</name>
    <name type="common">Bagworm moth</name>
    <name type="synonym">Eumeta japonica</name>
    <dbReference type="NCBI Taxonomy" id="151549"/>
    <lineage>
        <taxon>Eukaryota</taxon>
        <taxon>Metazoa</taxon>
        <taxon>Ecdysozoa</taxon>
        <taxon>Arthropoda</taxon>
        <taxon>Hexapoda</taxon>
        <taxon>Insecta</taxon>
        <taxon>Pterygota</taxon>
        <taxon>Neoptera</taxon>
        <taxon>Endopterygota</taxon>
        <taxon>Lepidoptera</taxon>
        <taxon>Glossata</taxon>
        <taxon>Ditrysia</taxon>
        <taxon>Tineoidea</taxon>
        <taxon>Psychidae</taxon>
        <taxon>Oiketicinae</taxon>
        <taxon>Eumeta</taxon>
    </lineage>
</organism>
<protein>
    <submittedName>
        <fullName evidence="1">Uncharacterized protein</fullName>
    </submittedName>
</protein>
<evidence type="ECO:0000313" key="1">
    <source>
        <dbReference type="EMBL" id="GBP26337.1"/>
    </source>
</evidence>
<accession>A0A4C1UJR1</accession>
<keyword evidence="2" id="KW-1185">Reference proteome</keyword>
<gene>
    <name evidence="1" type="ORF">EVAR_95508_1</name>
</gene>